<gene>
    <name evidence="6" type="ORF">CLUMA_CG001681</name>
</gene>
<dbReference type="AlphaFoldDB" id="A0A1J1HN51"/>
<keyword evidence="7" id="KW-1185">Reference proteome</keyword>
<comment type="function">
    <text evidence="4">Reversible hydration of carbon dioxide.</text>
</comment>
<organism evidence="6 7">
    <name type="scientific">Clunio marinus</name>
    <dbReference type="NCBI Taxonomy" id="568069"/>
    <lineage>
        <taxon>Eukaryota</taxon>
        <taxon>Metazoa</taxon>
        <taxon>Ecdysozoa</taxon>
        <taxon>Arthropoda</taxon>
        <taxon>Hexapoda</taxon>
        <taxon>Insecta</taxon>
        <taxon>Pterygota</taxon>
        <taxon>Neoptera</taxon>
        <taxon>Endopterygota</taxon>
        <taxon>Diptera</taxon>
        <taxon>Nematocera</taxon>
        <taxon>Chironomoidea</taxon>
        <taxon>Chironomidae</taxon>
        <taxon>Clunio</taxon>
    </lineage>
</organism>
<keyword evidence="3 4" id="KW-0862">Zinc</keyword>
<dbReference type="InterPro" id="IPR001148">
    <property type="entry name" value="CA_dom"/>
</dbReference>
<dbReference type="PROSITE" id="PS00162">
    <property type="entry name" value="ALPHA_CA_1"/>
    <property type="match status" value="1"/>
</dbReference>
<dbReference type="Pfam" id="PF00194">
    <property type="entry name" value="Carb_anhydrase"/>
    <property type="match status" value="1"/>
</dbReference>
<dbReference type="InterPro" id="IPR018338">
    <property type="entry name" value="Carbonic_anhydrase_a-class_CS"/>
</dbReference>
<dbReference type="SUPFAM" id="SSF51069">
    <property type="entry name" value="Carbonic anhydrase"/>
    <property type="match status" value="1"/>
</dbReference>
<comment type="catalytic activity">
    <reaction evidence="4">
        <text>hydrogencarbonate + H(+) = CO2 + H2O</text>
        <dbReference type="Rhea" id="RHEA:10748"/>
        <dbReference type="ChEBI" id="CHEBI:15377"/>
        <dbReference type="ChEBI" id="CHEBI:15378"/>
        <dbReference type="ChEBI" id="CHEBI:16526"/>
        <dbReference type="ChEBI" id="CHEBI:17544"/>
        <dbReference type="EC" id="4.2.1.1"/>
    </reaction>
</comment>
<proteinExistence type="inferred from homology"/>
<dbReference type="GO" id="GO:0004089">
    <property type="term" value="F:carbonate dehydratase activity"/>
    <property type="evidence" value="ECO:0007669"/>
    <property type="project" value="UniProtKB-UniRule"/>
</dbReference>
<evidence type="ECO:0000256" key="1">
    <source>
        <dbReference type="ARBA" id="ARBA00010718"/>
    </source>
</evidence>
<dbReference type="GO" id="GO:0008270">
    <property type="term" value="F:zinc ion binding"/>
    <property type="evidence" value="ECO:0007669"/>
    <property type="project" value="UniProtKB-UniRule"/>
</dbReference>
<feature type="domain" description="Alpha-carbonic anhydrase" evidence="5">
    <location>
        <begin position="17"/>
        <end position="282"/>
    </location>
</feature>
<keyword evidence="2 4" id="KW-0479">Metal-binding</keyword>
<evidence type="ECO:0000313" key="6">
    <source>
        <dbReference type="EMBL" id="CRK87894.1"/>
    </source>
</evidence>
<evidence type="ECO:0000256" key="3">
    <source>
        <dbReference type="ARBA" id="ARBA00022833"/>
    </source>
</evidence>
<dbReference type="STRING" id="568069.A0A1J1HN51"/>
<comment type="cofactor">
    <cofactor evidence="4">
        <name>Zn(2+)</name>
        <dbReference type="ChEBI" id="CHEBI:29105"/>
    </cofactor>
</comment>
<dbReference type="EMBL" id="CVRI01000006">
    <property type="protein sequence ID" value="CRK87894.1"/>
    <property type="molecule type" value="Genomic_DNA"/>
</dbReference>
<dbReference type="PROSITE" id="PS51144">
    <property type="entry name" value="ALPHA_CA_2"/>
    <property type="match status" value="1"/>
</dbReference>
<reference evidence="6 7" key="1">
    <citation type="submission" date="2015-04" db="EMBL/GenBank/DDBJ databases">
        <authorList>
            <person name="Syromyatnikov M.Y."/>
            <person name="Popov V.N."/>
        </authorList>
    </citation>
    <scope>NUCLEOTIDE SEQUENCE [LARGE SCALE GENOMIC DNA]</scope>
</reference>
<evidence type="ECO:0000256" key="4">
    <source>
        <dbReference type="RuleBase" id="RU367011"/>
    </source>
</evidence>
<dbReference type="InterPro" id="IPR036398">
    <property type="entry name" value="CA_dom_sf"/>
</dbReference>
<sequence>MKKPKLFNLLGTFAATFAYEYNPGNSDYRPENWAQMDSPNNIQCDWANQSPIDLQTQFVLIQSRANSLSITNLRTMPENVVLTNVGHGAEISFEFANNDNMVVTGGPLNDQFIVAQAQWHWGTADCAGSEHMLNSQRYSAEVHIVTYNSKYASLEDAADKYDGLAVLGFLYEVDEAANSDFPQSVQTSLGGITFGCDSTTVSPFPLIDLFRTEFFDYIAYSGSLTTPPCYQTVQWMVSTKPLKIWSSDLDALRSINDVNGSPLLRNFRPCQNSYSRALNGYYL</sequence>
<dbReference type="PANTHER" id="PTHR18952">
    <property type="entry name" value="CARBONIC ANHYDRASE"/>
    <property type="match status" value="1"/>
</dbReference>
<keyword evidence="4" id="KW-0456">Lyase</keyword>
<dbReference type="PANTHER" id="PTHR18952:SF124">
    <property type="entry name" value="CARBONIC ANHYDRASE 7"/>
    <property type="match status" value="1"/>
</dbReference>
<dbReference type="Proteomes" id="UP000183832">
    <property type="component" value="Unassembled WGS sequence"/>
</dbReference>
<evidence type="ECO:0000259" key="5">
    <source>
        <dbReference type="PROSITE" id="PS51144"/>
    </source>
</evidence>
<dbReference type="GO" id="GO:0005737">
    <property type="term" value="C:cytoplasm"/>
    <property type="evidence" value="ECO:0007669"/>
    <property type="project" value="TreeGrafter"/>
</dbReference>
<dbReference type="CDD" id="cd00326">
    <property type="entry name" value="alpha_CA"/>
    <property type="match status" value="1"/>
</dbReference>
<name>A0A1J1HN51_9DIPT</name>
<evidence type="ECO:0000313" key="7">
    <source>
        <dbReference type="Proteomes" id="UP000183832"/>
    </source>
</evidence>
<dbReference type="SMART" id="SM01057">
    <property type="entry name" value="Carb_anhydrase"/>
    <property type="match status" value="1"/>
</dbReference>
<comment type="similarity">
    <text evidence="1 4">Belongs to the alpha-carbonic anhydrase family.</text>
</comment>
<dbReference type="EC" id="4.2.1.1" evidence="4"/>
<dbReference type="OrthoDB" id="429145at2759"/>
<evidence type="ECO:0000256" key="2">
    <source>
        <dbReference type="ARBA" id="ARBA00022723"/>
    </source>
</evidence>
<dbReference type="InterPro" id="IPR023561">
    <property type="entry name" value="Carbonic_anhydrase_a-class"/>
</dbReference>
<protein>
    <recommendedName>
        <fullName evidence="4">Carbonic anhydrase</fullName>
        <ecNumber evidence="4">4.2.1.1</ecNumber>
    </recommendedName>
</protein>
<accession>A0A1J1HN51</accession>
<dbReference type="Gene3D" id="3.10.200.10">
    <property type="entry name" value="Alpha carbonic anhydrase"/>
    <property type="match status" value="1"/>
</dbReference>